<evidence type="ECO:0000313" key="1">
    <source>
        <dbReference type="EMBL" id="KAK2961042.1"/>
    </source>
</evidence>
<name>A0ABQ9YBD5_9EUKA</name>
<gene>
    <name evidence="1" type="ORF">BLNAU_4129</name>
</gene>
<dbReference type="Proteomes" id="UP001281761">
    <property type="component" value="Unassembled WGS sequence"/>
</dbReference>
<organism evidence="1 2">
    <name type="scientific">Blattamonas nauphoetae</name>
    <dbReference type="NCBI Taxonomy" id="2049346"/>
    <lineage>
        <taxon>Eukaryota</taxon>
        <taxon>Metamonada</taxon>
        <taxon>Preaxostyla</taxon>
        <taxon>Oxymonadida</taxon>
        <taxon>Blattamonas</taxon>
    </lineage>
</organism>
<proteinExistence type="predicted"/>
<keyword evidence="2" id="KW-1185">Reference proteome</keyword>
<accession>A0ABQ9YBD5</accession>
<comment type="caution">
    <text evidence="1">The sequence shown here is derived from an EMBL/GenBank/DDBJ whole genome shotgun (WGS) entry which is preliminary data.</text>
</comment>
<evidence type="ECO:0000313" key="2">
    <source>
        <dbReference type="Proteomes" id="UP001281761"/>
    </source>
</evidence>
<sequence>MGGVLQSVSDLHTPNTHTLSPLDSSCNCDILCALRVCYHYAVDAFLGALASITEASSTVLMQSILVLVSSASPVVTTAGMTMLSSVMSNCSENTRFSLVKADLIPQLVFILNPLSLSFTEAVDIHCPLLNIITVSLWPSTPDGLEHLGIQDASEQRAVHKTIVKQVLVPSENCLTFFETDFSVNTFLMFMVNLQWRWNTKRGDQRQMWKNVLGTLRKEGIEDEMEKKHQNDKEGSWGKGIVTDSIAWNNLLGMNLPRRG</sequence>
<protein>
    <submittedName>
        <fullName evidence="1">Uncharacterized protein</fullName>
    </submittedName>
</protein>
<reference evidence="1 2" key="1">
    <citation type="journal article" date="2022" name="bioRxiv">
        <title>Genomics of Preaxostyla Flagellates Illuminates Evolutionary Transitions and the Path Towards Mitochondrial Loss.</title>
        <authorList>
            <person name="Novak L.V.F."/>
            <person name="Treitli S.C."/>
            <person name="Pyrih J."/>
            <person name="Halakuc P."/>
            <person name="Pipaliya S.V."/>
            <person name="Vacek V."/>
            <person name="Brzon O."/>
            <person name="Soukal P."/>
            <person name="Eme L."/>
            <person name="Dacks J.B."/>
            <person name="Karnkowska A."/>
            <person name="Elias M."/>
            <person name="Hampl V."/>
        </authorList>
    </citation>
    <scope>NUCLEOTIDE SEQUENCE [LARGE SCALE GENOMIC DNA]</scope>
    <source>
        <strain evidence="1">NAU3</strain>
        <tissue evidence="1">Gut</tissue>
    </source>
</reference>
<dbReference type="EMBL" id="JARBJD010000019">
    <property type="protein sequence ID" value="KAK2961042.1"/>
    <property type="molecule type" value="Genomic_DNA"/>
</dbReference>